<protein>
    <submittedName>
        <fullName evidence="2">Chromosome 8 SCAF14543, whole genome shotgun sequence</fullName>
    </submittedName>
</protein>
<name>Q4SNE0_TETNG</name>
<feature type="region of interest" description="Disordered" evidence="1">
    <location>
        <begin position="1"/>
        <end position="98"/>
    </location>
</feature>
<proteinExistence type="predicted"/>
<feature type="compositionally biased region" description="Polar residues" evidence="1">
    <location>
        <begin position="1"/>
        <end position="13"/>
    </location>
</feature>
<gene>
    <name evidence="2" type="ORF">GSTENG00015333001</name>
</gene>
<sequence>MTETKWIQPSSGKQWRKWFGDGGNVGSVADQRGRGEAEGAGGQEPDAVDGVFTAAEINSHRRGSGDKHKSSTSGYQRRTKEKVVSDFSTLSKGSSVGAKPRAALRQVLFSQSQGSEKTAASEERSQLDLLKQELETYAVPVNLKWAWKEESQGSTLEKNWTEIVHSTSVRAPLQSVTESPNLSQSK</sequence>
<reference evidence="2" key="1">
    <citation type="journal article" date="2004" name="Nature">
        <title>Genome duplication in the teleost fish Tetraodon nigroviridis reveals the early vertebrate proto-karyotype.</title>
        <authorList>
            <person name="Jaillon O."/>
            <person name="Aury J.-M."/>
            <person name="Brunet F."/>
            <person name="Petit J.-L."/>
            <person name="Stange-Thomann N."/>
            <person name="Mauceli E."/>
            <person name="Bouneau L."/>
            <person name="Fischer C."/>
            <person name="Ozouf-Costaz C."/>
            <person name="Bernot A."/>
            <person name="Nicaud S."/>
            <person name="Jaffe D."/>
            <person name="Fisher S."/>
            <person name="Lutfalla G."/>
            <person name="Dossat C."/>
            <person name="Segurens B."/>
            <person name="Dasilva C."/>
            <person name="Salanoubat M."/>
            <person name="Levy M."/>
            <person name="Boudet N."/>
            <person name="Castellano S."/>
            <person name="Anthouard V."/>
            <person name="Jubin C."/>
            <person name="Castelli V."/>
            <person name="Katinka M."/>
            <person name="Vacherie B."/>
            <person name="Biemont C."/>
            <person name="Skalli Z."/>
            <person name="Cattolico L."/>
            <person name="Poulain J."/>
            <person name="De Berardinis V."/>
            <person name="Cruaud C."/>
            <person name="Duprat S."/>
            <person name="Brottier P."/>
            <person name="Coutanceau J.-P."/>
            <person name="Gouzy J."/>
            <person name="Parra G."/>
            <person name="Lardier G."/>
            <person name="Chapple C."/>
            <person name="McKernan K.J."/>
            <person name="McEwan P."/>
            <person name="Bosak S."/>
            <person name="Kellis M."/>
            <person name="Volff J.-N."/>
            <person name="Guigo R."/>
            <person name="Zody M.C."/>
            <person name="Mesirov J."/>
            <person name="Lindblad-Toh K."/>
            <person name="Birren B."/>
            <person name="Nusbaum C."/>
            <person name="Kahn D."/>
            <person name="Robinson-Rechavi M."/>
            <person name="Laudet V."/>
            <person name="Schachter V."/>
            <person name="Quetier F."/>
            <person name="Saurin W."/>
            <person name="Scarpelli C."/>
            <person name="Wincker P."/>
            <person name="Lander E.S."/>
            <person name="Weissenbach J."/>
            <person name="Roest Crollius H."/>
        </authorList>
    </citation>
    <scope>NUCLEOTIDE SEQUENCE [LARGE SCALE GENOMIC DNA]</scope>
</reference>
<organism evidence="2">
    <name type="scientific">Tetraodon nigroviridis</name>
    <name type="common">Spotted green pufferfish</name>
    <name type="synonym">Chelonodon nigroviridis</name>
    <dbReference type="NCBI Taxonomy" id="99883"/>
    <lineage>
        <taxon>Eukaryota</taxon>
        <taxon>Metazoa</taxon>
        <taxon>Chordata</taxon>
        <taxon>Craniata</taxon>
        <taxon>Vertebrata</taxon>
        <taxon>Euteleostomi</taxon>
        <taxon>Actinopterygii</taxon>
        <taxon>Neopterygii</taxon>
        <taxon>Teleostei</taxon>
        <taxon>Neoteleostei</taxon>
        <taxon>Acanthomorphata</taxon>
        <taxon>Eupercaria</taxon>
        <taxon>Tetraodontiformes</taxon>
        <taxon>Tetradontoidea</taxon>
        <taxon>Tetraodontidae</taxon>
        <taxon>Tetraodon</taxon>
    </lineage>
</organism>
<dbReference type="EMBL" id="CAAE01014543">
    <property type="protein sequence ID" value="CAF97842.1"/>
    <property type="molecule type" value="Genomic_DNA"/>
</dbReference>
<reference evidence="2" key="2">
    <citation type="submission" date="2004-02" db="EMBL/GenBank/DDBJ databases">
        <authorList>
            <consortium name="Genoscope"/>
            <consortium name="Whitehead Institute Centre for Genome Research"/>
        </authorList>
    </citation>
    <scope>NUCLEOTIDE SEQUENCE</scope>
</reference>
<dbReference type="KEGG" id="tng:GSTEN00015333G001"/>
<evidence type="ECO:0000313" key="2">
    <source>
        <dbReference type="EMBL" id="CAF97842.1"/>
    </source>
</evidence>
<dbReference type="AlphaFoldDB" id="Q4SNE0"/>
<evidence type="ECO:0000256" key="1">
    <source>
        <dbReference type="SAM" id="MobiDB-lite"/>
    </source>
</evidence>
<accession>Q4SNE0</accession>